<evidence type="ECO:0000313" key="14">
    <source>
        <dbReference type="RefSeq" id="XP_017768366.1"/>
    </source>
</evidence>
<dbReference type="InterPro" id="IPR013761">
    <property type="entry name" value="SAM/pointed_sf"/>
</dbReference>
<dbReference type="SUPFAM" id="SSF103637">
    <property type="entry name" value="CCHHC domain"/>
    <property type="match status" value="1"/>
</dbReference>
<proteinExistence type="predicted"/>
<dbReference type="PROSITE" id="PS50105">
    <property type="entry name" value="SAM_DOMAIN"/>
    <property type="match status" value="1"/>
</dbReference>
<evidence type="ECO:0000256" key="10">
    <source>
        <dbReference type="PROSITE-ProRule" id="PRU00459"/>
    </source>
</evidence>
<dbReference type="SUPFAM" id="SSF63748">
    <property type="entry name" value="Tudor/PWWP/MBT"/>
    <property type="match status" value="3"/>
</dbReference>
<evidence type="ECO:0000313" key="13">
    <source>
        <dbReference type="Proteomes" id="UP000695000"/>
    </source>
</evidence>
<reference evidence="14" key="1">
    <citation type="submission" date="2025-08" db="UniProtKB">
        <authorList>
            <consortium name="RefSeq"/>
        </authorList>
    </citation>
    <scope>IDENTIFICATION</scope>
    <source>
        <tissue evidence="14">Whole Larva</tissue>
    </source>
</reference>
<feature type="region of interest" description="Disordered" evidence="11">
    <location>
        <begin position="337"/>
        <end position="360"/>
    </location>
</feature>
<evidence type="ECO:0000256" key="2">
    <source>
        <dbReference type="ARBA" id="ARBA00022723"/>
    </source>
</evidence>
<dbReference type="CDD" id="cd20102">
    <property type="entry name" value="MBT_L3MBTL1-like_rpt2"/>
    <property type="match status" value="1"/>
</dbReference>
<evidence type="ECO:0000256" key="11">
    <source>
        <dbReference type="SAM" id="MobiDB-lite"/>
    </source>
</evidence>
<dbReference type="PANTHER" id="PTHR12247">
    <property type="entry name" value="POLYCOMB GROUP PROTEIN"/>
    <property type="match status" value="1"/>
</dbReference>
<evidence type="ECO:0000259" key="12">
    <source>
        <dbReference type="PROSITE" id="PS50105"/>
    </source>
</evidence>
<dbReference type="PANTHER" id="PTHR12247:SF131">
    <property type="entry name" value="LD05287P"/>
    <property type="match status" value="1"/>
</dbReference>
<evidence type="ECO:0000256" key="8">
    <source>
        <dbReference type="ARBA" id="ARBA00023163"/>
    </source>
</evidence>
<dbReference type="RefSeq" id="XP_017768366.1">
    <property type="nucleotide sequence ID" value="XM_017912877.1"/>
</dbReference>
<dbReference type="InterPro" id="IPR036060">
    <property type="entry name" value="Znf_C2H2C_sf"/>
</dbReference>
<dbReference type="PROSITE" id="PS51079">
    <property type="entry name" value="MBT"/>
    <property type="match status" value="3"/>
</dbReference>
<dbReference type="GeneID" id="108556670"/>
<keyword evidence="6" id="KW-0156">Chromatin regulator</keyword>
<gene>
    <name evidence="14" type="primary">LOC108556670</name>
</gene>
<protein>
    <submittedName>
        <fullName evidence="14">Lethal(3)malignant brain tumor-like protein 4 isoform X1</fullName>
    </submittedName>
</protein>
<name>A0ABM1M1B6_NICVS</name>
<feature type="domain" description="SAM" evidence="12">
    <location>
        <begin position="1019"/>
        <end position="1083"/>
    </location>
</feature>
<dbReference type="Gene3D" id="1.10.150.50">
    <property type="entry name" value="Transcription Factor, Ets-1"/>
    <property type="match status" value="1"/>
</dbReference>
<dbReference type="SMART" id="SM00454">
    <property type="entry name" value="SAM"/>
    <property type="match status" value="1"/>
</dbReference>
<dbReference type="Gene3D" id="2.30.30.140">
    <property type="match status" value="3"/>
</dbReference>
<keyword evidence="7" id="KW-0805">Transcription regulation</keyword>
<dbReference type="CDD" id="cd20103">
    <property type="entry name" value="MBT_L3MBTL1-like_rpt3"/>
    <property type="match status" value="1"/>
</dbReference>
<feature type="repeat" description="MBT" evidence="10">
    <location>
        <begin position="651"/>
        <end position="751"/>
    </location>
</feature>
<dbReference type="InterPro" id="IPR050548">
    <property type="entry name" value="PcG_chromatin_remod_factors"/>
</dbReference>
<accession>A0ABM1M1B6</accession>
<keyword evidence="3" id="KW-0677">Repeat</keyword>
<keyword evidence="5" id="KW-0862">Zinc</keyword>
<dbReference type="InterPro" id="IPR002515">
    <property type="entry name" value="Znf_C2H2C"/>
</dbReference>
<dbReference type="InterPro" id="IPR001660">
    <property type="entry name" value="SAM"/>
</dbReference>
<evidence type="ECO:0000256" key="9">
    <source>
        <dbReference type="ARBA" id="ARBA00023242"/>
    </source>
</evidence>
<keyword evidence="2" id="KW-0479">Metal-binding</keyword>
<evidence type="ECO:0000256" key="3">
    <source>
        <dbReference type="ARBA" id="ARBA00022737"/>
    </source>
</evidence>
<dbReference type="Gene3D" id="4.10.320.30">
    <property type="match status" value="1"/>
</dbReference>
<evidence type="ECO:0000256" key="7">
    <source>
        <dbReference type="ARBA" id="ARBA00023015"/>
    </source>
</evidence>
<sequence length="1088" mass="124300">MSEVSASVFEIVGIMKIFAVFTVEEMASSDLVSPNGNPSEVNSILLNNVEPKVTITTTTVSQTPVMQNVTGHHMLPVVYIQTPSKITTNKSNSNNVIMNALPQIQIQNASKLAPQSLLIGNQLLQKPAIQKNGVTYLLKPVSKPNETTSLIPPQIPIPSISKFATKDGLQLNSVTMGQKFLLSPLSSMSNNRLSTTTTNSVQSQISLMLPTLQPKPNHVINLKLPEDKTILDVAKNSKEQTDPLFCNERIDEEAKNVEAQDKSYQISIVEDSVADNGYTISINEDEKLPKLIKHGVSILKKTYNTHVDRKENNPIPTAIIKSITTISDPGTKEVKIQSEHHDEGIAPPPPPPLVRKSERRRKSTICLRKDYDDIQEETEEEPEKMIVKDDVEISKLEDVLCEDEDVSKLLHWDRGVGSLPSTNIKFHINEFGMLEYLTDEEFKKMNLKRIKPKVAQQVEMRCLICGCYGMPSDFISPKYCSNDCQEAGEREDVQPPVKHRKKKQYFRKSDEFVKMESSEDENLINTSNENSSDKFAYPWTCHKKGFSWSKYLDHLKAVAAPVKLFKDPFPYGRNGFKAGMKLEGIDPQHPSYFCVLTVVETLGYRIRLHFDGYPDNYDFWVNADSMNIFPAGFCEKFGHTLHPPPDHKKDFNWNNYLKQTHSTAAAKTLFFNRNTNAIFPNGFRIGMKLEAVDRKNTALVCVATITDMMDNRILVHFDSWDDIYDYWADPTSPYIHPVGWCDKHGHNLTPPNDYPDPESFTWDKYLKETKASAAPVRAFKQRPNNGFRRGMRLECVDKRVPRIIRVATVEELRENQLRIRFDGWPDRYSYWVDDDSTDIHPISWCQKTGHHLEPPLTPNDVYDFLECATIGCKGQGHIQGPIHSTHSSPKFCPYADENIDMEKILPDRLLSPDRQVEAVVPVSREPRDKISKMKNIIATKMAFEEPKREWSDDEQDMEFDMGRAKRIKEELEDSVRSDEPKNNTVLDFADVNLDEQRMRARHSKYLDRYVHVESDPRHWNCQEVMNFIASVPCCRDYASHFGSNRIDGLSFLMLNQQDLTEVLRFKLGPAITLYNCILMLRQTVIQCT</sequence>
<dbReference type="Pfam" id="PF02820">
    <property type="entry name" value="MBT"/>
    <property type="match status" value="3"/>
</dbReference>
<keyword evidence="8" id="KW-0804">Transcription</keyword>
<feature type="repeat" description="MBT" evidence="10">
    <location>
        <begin position="546"/>
        <end position="644"/>
    </location>
</feature>
<dbReference type="SUPFAM" id="SSF47769">
    <property type="entry name" value="SAM/Pointed domain"/>
    <property type="match status" value="1"/>
</dbReference>
<dbReference type="Proteomes" id="UP000695000">
    <property type="component" value="Unplaced"/>
</dbReference>
<feature type="repeat" description="MBT" evidence="10">
    <location>
        <begin position="760"/>
        <end position="855"/>
    </location>
</feature>
<keyword evidence="13" id="KW-1185">Reference proteome</keyword>
<evidence type="ECO:0000256" key="4">
    <source>
        <dbReference type="ARBA" id="ARBA00022771"/>
    </source>
</evidence>
<dbReference type="InterPro" id="IPR004092">
    <property type="entry name" value="Mbt"/>
</dbReference>
<keyword evidence="9" id="KW-0539">Nucleus</keyword>
<dbReference type="CDD" id="cd20101">
    <property type="entry name" value="MBT_L3MBTL1-like_rpt1"/>
    <property type="match status" value="1"/>
</dbReference>
<evidence type="ECO:0000256" key="1">
    <source>
        <dbReference type="ARBA" id="ARBA00004123"/>
    </source>
</evidence>
<dbReference type="PROSITE" id="PS51802">
    <property type="entry name" value="ZF_CCHHC"/>
    <property type="match status" value="1"/>
</dbReference>
<evidence type="ECO:0000256" key="6">
    <source>
        <dbReference type="ARBA" id="ARBA00022853"/>
    </source>
</evidence>
<organism evidence="13 14">
    <name type="scientific">Nicrophorus vespilloides</name>
    <name type="common">Boreal carrion beetle</name>
    <dbReference type="NCBI Taxonomy" id="110193"/>
    <lineage>
        <taxon>Eukaryota</taxon>
        <taxon>Metazoa</taxon>
        <taxon>Ecdysozoa</taxon>
        <taxon>Arthropoda</taxon>
        <taxon>Hexapoda</taxon>
        <taxon>Insecta</taxon>
        <taxon>Pterygota</taxon>
        <taxon>Neoptera</taxon>
        <taxon>Endopterygota</taxon>
        <taxon>Coleoptera</taxon>
        <taxon>Polyphaga</taxon>
        <taxon>Staphyliniformia</taxon>
        <taxon>Silphidae</taxon>
        <taxon>Nicrophorinae</taxon>
        <taxon>Nicrophorus</taxon>
    </lineage>
</organism>
<dbReference type="SMART" id="SM00561">
    <property type="entry name" value="MBT"/>
    <property type="match status" value="3"/>
</dbReference>
<comment type="subcellular location">
    <subcellularLocation>
        <location evidence="1">Nucleus</location>
    </subcellularLocation>
</comment>
<evidence type="ECO:0000256" key="5">
    <source>
        <dbReference type="ARBA" id="ARBA00022833"/>
    </source>
</evidence>
<keyword evidence="4" id="KW-0863">Zinc-finger</keyword>